<evidence type="ECO:0000313" key="2">
    <source>
        <dbReference type="Proteomes" id="UP000580568"/>
    </source>
</evidence>
<dbReference type="RefSeq" id="WP_280514116.1">
    <property type="nucleotide sequence ID" value="NZ_BLZR01000001.1"/>
</dbReference>
<keyword evidence="2" id="KW-1185">Reference proteome</keyword>
<evidence type="ECO:0000313" key="1">
    <source>
        <dbReference type="EMBL" id="GFP74208.1"/>
    </source>
</evidence>
<sequence>MMDRRVVKEYLSPEGSELILKENNSSNLNHKEKVIKNEKSLN</sequence>
<protein>
    <submittedName>
        <fullName evidence="1">Uncharacterized protein</fullName>
    </submittedName>
</protein>
<organism evidence="1 2">
    <name type="scientific">Clostridium fungisolvens</name>
    <dbReference type="NCBI Taxonomy" id="1604897"/>
    <lineage>
        <taxon>Bacteria</taxon>
        <taxon>Bacillati</taxon>
        <taxon>Bacillota</taxon>
        <taxon>Clostridia</taxon>
        <taxon>Eubacteriales</taxon>
        <taxon>Clostridiaceae</taxon>
        <taxon>Clostridium</taxon>
    </lineage>
</organism>
<accession>A0A6V8SGD6</accession>
<dbReference type="Proteomes" id="UP000580568">
    <property type="component" value="Unassembled WGS sequence"/>
</dbReference>
<name>A0A6V8SGD6_9CLOT</name>
<proteinExistence type="predicted"/>
<reference evidence="1 2" key="1">
    <citation type="submission" date="2020-07" db="EMBL/GenBank/DDBJ databases">
        <title>A new beta-1,3-glucan-decomposing anaerobic bacterium isolated from anoxic soil subjected to biological soil disinfestation.</title>
        <authorList>
            <person name="Ueki A."/>
            <person name="Tonouchi A."/>
        </authorList>
    </citation>
    <scope>NUCLEOTIDE SEQUENCE [LARGE SCALE GENOMIC DNA]</scope>
    <source>
        <strain evidence="1 2">TW1</strain>
    </source>
</reference>
<dbReference type="EMBL" id="BLZR01000001">
    <property type="protein sequence ID" value="GFP74208.1"/>
    <property type="molecule type" value="Genomic_DNA"/>
</dbReference>
<dbReference type="AlphaFoldDB" id="A0A6V8SGD6"/>
<comment type="caution">
    <text evidence="1">The sequence shown here is derived from an EMBL/GenBank/DDBJ whole genome shotgun (WGS) entry which is preliminary data.</text>
</comment>
<gene>
    <name evidence="1" type="ORF">bsdtw1_00253</name>
</gene>